<evidence type="ECO:0000256" key="6">
    <source>
        <dbReference type="ARBA" id="ARBA00023235"/>
    </source>
</evidence>
<dbReference type="EMBL" id="AP027081">
    <property type="protein sequence ID" value="BDU76647.1"/>
    <property type="molecule type" value="Genomic_DNA"/>
</dbReference>
<dbReference type="Pfam" id="PF00121">
    <property type="entry name" value="TIM"/>
    <property type="match status" value="1"/>
</dbReference>
<comment type="pathway">
    <text evidence="1 7 8">Carbohydrate degradation; glycolysis; D-glyceraldehyde 3-phosphate from glycerone phosphate: step 1/1.</text>
</comment>
<evidence type="ECO:0000313" key="10">
    <source>
        <dbReference type="Proteomes" id="UP001228113"/>
    </source>
</evidence>
<dbReference type="GO" id="GO:0005829">
    <property type="term" value="C:cytosol"/>
    <property type="evidence" value="ECO:0007669"/>
    <property type="project" value="TreeGrafter"/>
</dbReference>
<dbReference type="KEGG" id="msea:METESE_16050"/>
<evidence type="ECO:0000256" key="2">
    <source>
        <dbReference type="ARBA" id="ARBA00007422"/>
    </source>
</evidence>
<name>A0AA48GS90_9BACT</name>
<feature type="active site" description="Electrophile" evidence="7">
    <location>
        <position position="93"/>
    </location>
</feature>
<comment type="catalytic activity">
    <reaction evidence="7 8">
        <text>D-glyceraldehyde 3-phosphate = dihydroxyacetone phosphate</text>
        <dbReference type="Rhea" id="RHEA:18585"/>
        <dbReference type="ChEBI" id="CHEBI:57642"/>
        <dbReference type="ChEBI" id="CHEBI:59776"/>
        <dbReference type="EC" id="5.3.1.1"/>
    </reaction>
</comment>
<comment type="pathway">
    <text evidence="7 8">Carbohydrate biosynthesis; gluconeogenesis.</text>
</comment>
<comment type="function">
    <text evidence="7">Involved in the gluconeogenesis. Catalyzes stereospecifically the conversion of dihydroxyacetone phosphate (DHAP) to D-glyceraldehyde-3-phosphate (G3P).</text>
</comment>
<evidence type="ECO:0000256" key="5">
    <source>
        <dbReference type="ARBA" id="ARBA00023152"/>
    </source>
</evidence>
<evidence type="ECO:0000313" key="9">
    <source>
        <dbReference type="EMBL" id="BDU76647.1"/>
    </source>
</evidence>
<dbReference type="AlphaFoldDB" id="A0AA48GS90"/>
<dbReference type="GO" id="GO:0006096">
    <property type="term" value="P:glycolytic process"/>
    <property type="evidence" value="ECO:0007669"/>
    <property type="project" value="UniProtKB-UniRule"/>
</dbReference>
<dbReference type="RefSeq" id="WP_243332612.1">
    <property type="nucleotide sequence ID" value="NZ_AP027081.1"/>
</dbReference>
<dbReference type="GO" id="GO:0046166">
    <property type="term" value="P:glyceraldehyde-3-phosphate biosynthetic process"/>
    <property type="evidence" value="ECO:0007669"/>
    <property type="project" value="TreeGrafter"/>
</dbReference>
<comment type="subcellular location">
    <subcellularLocation>
        <location evidence="7 8">Cytoplasm</location>
    </subcellularLocation>
</comment>
<comment type="similarity">
    <text evidence="2 7 8">Belongs to the triosephosphate isomerase family.</text>
</comment>
<feature type="binding site" evidence="7">
    <location>
        <begin position="7"/>
        <end position="9"/>
    </location>
    <ligand>
        <name>substrate</name>
    </ligand>
</feature>
<dbReference type="InterPro" id="IPR000652">
    <property type="entry name" value="Triosephosphate_isomerase"/>
</dbReference>
<dbReference type="Gene3D" id="3.20.20.70">
    <property type="entry name" value="Aldolase class I"/>
    <property type="match status" value="1"/>
</dbReference>
<dbReference type="SUPFAM" id="SSF51351">
    <property type="entry name" value="Triosephosphate isomerase (TIM)"/>
    <property type="match status" value="1"/>
</dbReference>
<dbReference type="Proteomes" id="UP001228113">
    <property type="component" value="Chromosome"/>
</dbReference>
<feature type="active site" description="Proton acceptor" evidence="7">
    <location>
        <position position="161"/>
    </location>
</feature>
<gene>
    <name evidence="9" type="primary">tpi</name>
    <name evidence="7" type="synonym">tpiA</name>
    <name evidence="9" type="ORF">METESE_16050</name>
</gene>
<dbReference type="FunFam" id="3.20.20.70:FF:000016">
    <property type="entry name" value="Triosephosphate isomerase"/>
    <property type="match status" value="1"/>
</dbReference>
<evidence type="ECO:0000256" key="8">
    <source>
        <dbReference type="RuleBase" id="RU363013"/>
    </source>
</evidence>
<dbReference type="HAMAP" id="MF_00147_B">
    <property type="entry name" value="TIM_B"/>
    <property type="match status" value="1"/>
</dbReference>
<keyword evidence="4 7" id="KW-0963">Cytoplasm</keyword>
<protein>
    <recommendedName>
        <fullName evidence="7 8">Triosephosphate isomerase</fullName>
        <shortName evidence="7">TIM</shortName>
        <shortName evidence="7">TPI</shortName>
        <ecNumber evidence="7 8">5.3.1.1</ecNumber>
    </recommendedName>
    <alternativeName>
        <fullName evidence="7">Triose-phosphate isomerase</fullName>
    </alternativeName>
</protein>
<dbReference type="InterPro" id="IPR022896">
    <property type="entry name" value="TrioseP_Isoase_bac/euk"/>
</dbReference>
<reference evidence="9" key="1">
    <citation type="journal article" date="2023" name="Int. J. Syst. Evol. Microbiol.">
        <title>Mesoterricola silvestris gen. nov., sp. nov., Mesoterricola sediminis sp. nov., Geothrix oryzae sp. nov., Geothrix edaphica sp. nov., Geothrix rubra sp. nov., and Geothrix limicola sp. nov., six novel members of Acidobacteriota isolated from soils.</title>
        <authorList>
            <person name="Itoh H."/>
            <person name="Sugisawa Y."/>
            <person name="Mise K."/>
            <person name="Xu Z."/>
            <person name="Kuniyasu M."/>
            <person name="Ushijima N."/>
            <person name="Kawano K."/>
            <person name="Kobayashi E."/>
            <person name="Shiratori Y."/>
            <person name="Masuda Y."/>
            <person name="Senoo K."/>
        </authorList>
    </citation>
    <scope>NUCLEOTIDE SEQUENCE</scope>
    <source>
        <strain evidence="9">W786</strain>
    </source>
</reference>
<comment type="subunit">
    <text evidence="7 8">Homodimer.</text>
</comment>
<organism evidence="9 10">
    <name type="scientific">Mesoterricola sediminis</name>
    <dbReference type="NCBI Taxonomy" id="2927980"/>
    <lineage>
        <taxon>Bacteria</taxon>
        <taxon>Pseudomonadati</taxon>
        <taxon>Acidobacteriota</taxon>
        <taxon>Holophagae</taxon>
        <taxon>Holophagales</taxon>
        <taxon>Holophagaceae</taxon>
        <taxon>Mesoterricola</taxon>
    </lineage>
</organism>
<dbReference type="PANTHER" id="PTHR21139">
    <property type="entry name" value="TRIOSEPHOSPHATE ISOMERASE"/>
    <property type="match status" value="1"/>
</dbReference>
<dbReference type="InterPro" id="IPR020861">
    <property type="entry name" value="Triosephosphate_isomerase_AS"/>
</dbReference>
<keyword evidence="10" id="KW-1185">Reference proteome</keyword>
<keyword evidence="6 7" id="KW-0413">Isomerase</keyword>
<keyword evidence="5 7" id="KW-0324">Glycolysis</keyword>
<sequence length="245" mass="25281">MRIVAANWKMNHLRADATAFMETLKAGWKPVEGVVAAVAPPFPLLPLLQGLAQGTPLRVYAQNAHAEAKGAFTGEVSMAMVQDAGACGVILGHSERRQYNGETEATLLPKLKAAAAQGLAPMLCVGETLAQRDAGETLAVLKAQLAILAGTGFPGLAIAYEPVWAIGTGRVATVAQIAEVHAFIRGELKALLGDQGAATPILYGGSVTPDNFAEILRVPDVAGGLVGGASLDPAKFLRLLELAAG</sequence>
<feature type="binding site" evidence="7">
    <location>
        <begin position="227"/>
        <end position="228"/>
    </location>
    <ligand>
        <name>substrate</name>
    </ligand>
</feature>
<dbReference type="GO" id="GO:0006094">
    <property type="term" value="P:gluconeogenesis"/>
    <property type="evidence" value="ECO:0007669"/>
    <property type="project" value="UniProtKB-UniRule"/>
</dbReference>
<dbReference type="GO" id="GO:0004807">
    <property type="term" value="F:triose-phosphate isomerase activity"/>
    <property type="evidence" value="ECO:0007669"/>
    <property type="project" value="UniProtKB-UniRule"/>
</dbReference>
<dbReference type="InterPro" id="IPR035990">
    <property type="entry name" value="TIM_sf"/>
</dbReference>
<evidence type="ECO:0000256" key="3">
    <source>
        <dbReference type="ARBA" id="ARBA00022432"/>
    </source>
</evidence>
<proteinExistence type="inferred from homology"/>
<dbReference type="InterPro" id="IPR013785">
    <property type="entry name" value="Aldolase_TIM"/>
</dbReference>
<feature type="binding site" evidence="7">
    <location>
        <position position="206"/>
    </location>
    <ligand>
        <name>substrate</name>
    </ligand>
</feature>
<accession>A0AA48GS90</accession>
<dbReference type="PROSITE" id="PS51440">
    <property type="entry name" value="TIM_2"/>
    <property type="match status" value="1"/>
</dbReference>
<feature type="binding site" evidence="7">
    <location>
        <position position="167"/>
    </location>
    <ligand>
        <name>substrate</name>
    </ligand>
</feature>
<dbReference type="CDD" id="cd00311">
    <property type="entry name" value="TIM"/>
    <property type="match status" value="1"/>
</dbReference>
<dbReference type="PANTHER" id="PTHR21139:SF42">
    <property type="entry name" value="TRIOSEPHOSPHATE ISOMERASE"/>
    <property type="match status" value="1"/>
</dbReference>
<evidence type="ECO:0000256" key="1">
    <source>
        <dbReference type="ARBA" id="ARBA00004680"/>
    </source>
</evidence>
<keyword evidence="3 7" id="KW-0312">Gluconeogenesis</keyword>
<dbReference type="EC" id="5.3.1.1" evidence="7 8"/>
<dbReference type="GO" id="GO:0019563">
    <property type="term" value="P:glycerol catabolic process"/>
    <property type="evidence" value="ECO:0007669"/>
    <property type="project" value="TreeGrafter"/>
</dbReference>
<dbReference type="NCBIfam" id="TIGR00419">
    <property type="entry name" value="tim"/>
    <property type="match status" value="1"/>
</dbReference>
<evidence type="ECO:0000256" key="7">
    <source>
        <dbReference type="HAMAP-Rule" id="MF_00147"/>
    </source>
</evidence>
<dbReference type="PROSITE" id="PS00171">
    <property type="entry name" value="TIM_1"/>
    <property type="match status" value="1"/>
</dbReference>
<evidence type="ECO:0000256" key="4">
    <source>
        <dbReference type="ARBA" id="ARBA00022490"/>
    </source>
</evidence>